<dbReference type="SUPFAM" id="SSF160443">
    <property type="entry name" value="SMR domain-like"/>
    <property type="match status" value="1"/>
</dbReference>
<dbReference type="InterPro" id="IPR036063">
    <property type="entry name" value="Smr_dom_sf"/>
</dbReference>
<feature type="compositionally biased region" description="Basic residues" evidence="1">
    <location>
        <begin position="1"/>
        <end position="15"/>
    </location>
</feature>
<sequence>MKHQKKKKKRSKASKTGRAGKAAPSSSEGDVKQGEKAVGSLLEASSSVSADGEPKEDGEVIVNLDEILEDRSTTSSSCFSSSETCMEDHCLQNGARQKCKMKKDIASAGTISTLLGKDYVMSVPKKISSRMKGSNGDFFSKEDAEQFLCSMFGEHCDLSFSALRDVLCKCGYDVNKALNVLLQLSASSCDQSEKSSCSIEAQAPLLSKTSENLTENACGTASPSSEGEFQDLIPNTMNSCWNKFKFSPDTNWSSSPTPKKLDSQLTKEVLKSLFNMPTPKNAEREPNTLNWKNVVTKMASFRPKHEPFPAKIVTDHYDHAKGDDYQVFREASKQHWESMKQCYQKAASASTNGKHQYAAYLFEQGSTHNTKAQEADKQASLDVFEARNKSIENMITIDLHGQHVRQAMEYLKLHLLFGAYVRSVRSFRVITGCGSRGVGKSKLKNSVINLLEKEGIEWGEENRGALFVKLHGETNFSFIDSDSDTD</sequence>
<dbReference type="Proteomes" id="UP000249390">
    <property type="component" value="Unassembled WGS sequence"/>
</dbReference>
<dbReference type="SMART" id="SM01162">
    <property type="entry name" value="DUF1771"/>
    <property type="match status" value="1"/>
</dbReference>
<keyword evidence="4" id="KW-1185">Reference proteome</keyword>
<dbReference type="AlphaFoldDB" id="A0A328DB06"/>
<dbReference type="InterPro" id="IPR002625">
    <property type="entry name" value="Smr_dom"/>
</dbReference>
<dbReference type="EMBL" id="NQVE01000175">
    <property type="protein sequence ID" value="RAL42360.1"/>
    <property type="molecule type" value="Genomic_DNA"/>
</dbReference>
<feature type="domain" description="Smr" evidence="2">
    <location>
        <begin position="397"/>
        <end position="471"/>
    </location>
</feature>
<dbReference type="PANTHER" id="PTHR47676:SF1">
    <property type="entry name" value="SMR DOMAIN-CONTAINING PROTEIN"/>
    <property type="match status" value="1"/>
</dbReference>
<gene>
    <name evidence="3" type="ORF">DM860_012143</name>
</gene>
<accession>A0A328DB06</accession>
<dbReference type="PANTHER" id="PTHR47676">
    <property type="entry name" value="OS01G0225100 PROTEIN"/>
    <property type="match status" value="1"/>
</dbReference>
<evidence type="ECO:0000256" key="1">
    <source>
        <dbReference type="SAM" id="MobiDB-lite"/>
    </source>
</evidence>
<proteinExistence type="predicted"/>
<name>A0A328DB06_9ASTE</name>
<protein>
    <recommendedName>
        <fullName evidence="2">Smr domain-containing protein</fullName>
    </recommendedName>
</protein>
<comment type="caution">
    <text evidence="3">The sequence shown here is derived from an EMBL/GenBank/DDBJ whole genome shotgun (WGS) entry which is preliminary data.</text>
</comment>
<dbReference type="Pfam" id="PF08590">
    <property type="entry name" value="DUF1771"/>
    <property type="match status" value="1"/>
</dbReference>
<dbReference type="SMART" id="SM00463">
    <property type="entry name" value="SMR"/>
    <property type="match status" value="1"/>
</dbReference>
<reference evidence="3 4" key="1">
    <citation type="submission" date="2018-06" db="EMBL/GenBank/DDBJ databases">
        <title>The Genome of Cuscuta australis (Dodder) Provides Insight into the Evolution of Plant Parasitism.</title>
        <authorList>
            <person name="Liu H."/>
        </authorList>
    </citation>
    <scope>NUCLEOTIDE SEQUENCE [LARGE SCALE GENOMIC DNA]</scope>
    <source>
        <strain evidence="4">cv. Yunnan</strain>
        <tissue evidence="3">Vines</tissue>
    </source>
</reference>
<evidence type="ECO:0000259" key="2">
    <source>
        <dbReference type="PROSITE" id="PS50828"/>
    </source>
</evidence>
<dbReference type="InterPro" id="IPR055319">
    <property type="entry name" value="At5g58720-like"/>
</dbReference>
<dbReference type="PROSITE" id="PS50828">
    <property type="entry name" value="SMR"/>
    <property type="match status" value="1"/>
</dbReference>
<evidence type="ECO:0000313" key="4">
    <source>
        <dbReference type="Proteomes" id="UP000249390"/>
    </source>
</evidence>
<evidence type="ECO:0000313" key="3">
    <source>
        <dbReference type="EMBL" id="RAL42360.1"/>
    </source>
</evidence>
<organism evidence="3 4">
    <name type="scientific">Cuscuta australis</name>
    <dbReference type="NCBI Taxonomy" id="267555"/>
    <lineage>
        <taxon>Eukaryota</taxon>
        <taxon>Viridiplantae</taxon>
        <taxon>Streptophyta</taxon>
        <taxon>Embryophyta</taxon>
        <taxon>Tracheophyta</taxon>
        <taxon>Spermatophyta</taxon>
        <taxon>Magnoliopsida</taxon>
        <taxon>eudicotyledons</taxon>
        <taxon>Gunneridae</taxon>
        <taxon>Pentapetalae</taxon>
        <taxon>asterids</taxon>
        <taxon>lamiids</taxon>
        <taxon>Solanales</taxon>
        <taxon>Convolvulaceae</taxon>
        <taxon>Cuscuteae</taxon>
        <taxon>Cuscuta</taxon>
        <taxon>Cuscuta subgen. Grammica</taxon>
        <taxon>Cuscuta sect. Cleistogrammica</taxon>
    </lineage>
</organism>
<dbReference type="InterPro" id="IPR013899">
    <property type="entry name" value="DUF1771"/>
</dbReference>
<dbReference type="Pfam" id="PF01713">
    <property type="entry name" value="Smr"/>
    <property type="match status" value="1"/>
</dbReference>
<feature type="region of interest" description="Disordered" evidence="1">
    <location>
        <begin position="1"/>
        <end position="58"/>
    </location>
</feature>
<dbReference type="Gene3D" id="3.30.1370.110">
    <property type="match status" value="1"/>
</dbReference>